<proteinExistence type="predicted"/>
<keyword evidence="3" id="KW-1185">Reference proteome</keyword>
<sequence length="346" mass="39327">MDHANESSAKRPALHQRTSSNLDPGVPVFIPNPQAPTYVSPAVPKVELNPQKRRQEQKEPQYFHQQQHLALQAYIPPPLIQLEVHDSRESGFRFDPYQQVVASLPLSSFRLNPGTVAHVNNLGPTIDSNVAALFEEAIPFVDIHVNEPETQKKIKQSSRAARWREKKAFEAGQKAQIESSNVPYYENGGTVPAPGSVDESELKFEEPLAAQTHTAPGFCRADGSWINTSAIHDDGSDRAAFELHHRVGLNRQQPHRKEAPIKPIARLMHEEIRERWFSNDRPAIRLNESMSGYARRVVEMLDMSEQQLELLIRDREVGMKVKEIALIYQGVIYPQQKEYYGHGVWR</sequence>
<protein>
    <submittedName>
        <fullName evidence="2">Cell division control protein 48</fullName>
    </submittedName>
</protein>
<comment type="caution">
    <text evidence="2">The sequence shown here is derived from an EMBL/GenBank/DDBJ whole genome shotgun (WGS) entry which is preliminary data.</text>
</comment>
<dbReference type="AlphaFoldDB" id="A0A4Z1P4U2"/>
<reference evidence="2 3" key="1">
    <citation type="submission" date="2019-04" db="EMBL/GenBank/DDBJ databases">
        <title>High contiguity whole genome sequence and gene annotation resource for two Venturia nashicola isolates.</title>
        <authorList>
            <person name="Prokchorchik M."/>
            <person name="Won K."/>
            <person name="Lee Y."/>
            <person name="Choi E.D."/>
            <person name="Segonzac C."/>
            <person name="Sohn K.H."/>
        </authorList>
    </citation>
    <scope>NUCLEOTIDE SEQUENCE [LARGE SCALE GENOMIC DNA]</scope>
    <source>
        <strain evidence="2 3">PRI2</strain>
    </source>
</reference>
<accession>A0A4Z1P4U2</accession>
<gene>
    <name evidence="2" type="ORF">E6O75_ATG06221</name>
</gene>
<keyword evidence="2" id="KW-0132">Cell division</keyword>
<feature type="region of interest" description="Disordered" evidence="1">
    <location>
        <begin position="1"/>
        <end position="60"/>
    </location>
</feature>
<organism evidence="2 3">
    <name type="scientific">Venturia nashicola</name>
    <dbReference type="NCBI Taxonomy" id="86259"/>
    <lineage>
        <taxon>Eukaryota</taxon>
        <taxon>Fungi</taxon>
        <taxon>Dikarya</taxon>
        <taxon>Ascomycota</taxon>
        <taxon>Pezizomycotina</taxon>
        <taxon>Dothideomycetes</taxon>
        <taxon>Pleosporomycetidae</taxon>
        <taxon>Venturiales</taxon>
        <taxon>Venturiaceae</taxon>
        <taxon>Venturia</taxon>
    </lineage>
</organism>
<name>A0A4Z1P4U2_9PEZI</name>
<dbReference type="EMBL" id="SNSC02000013">
    <property type="protein sequence ID" value="TID19100.1"/>
    <property type="molecule type" value="Genomic_DNA"/>
</dbReference>
<evidence type="ECO:0000256" key="1">
    <source>
        <dbReference type="SAM" id="MobiDB-lite"/>
    </source>
</evidence>
<keyword evidence="2" id="KW-0131">Cell cycle</keyword>
<evidence type="ECO:0000313" key="2">
    <source>
        <dbReference type="EMBL" id="TID19100.1"/>
    </source>
</evidence>
<evidence type="ECO:0000313" key="3">
    <source>
        <dbReference type="Proteomes" id="UP000298493"/>
    </source>
</evidence>
<dbReference type="Proteomes" id="UP000298493">
    <property type="component" value="Unassembled WGS sequence"/>
</dbReference>
<dbReference type="GO" id="GO:0051301">
    <property type="term" value="P:cell division"/>
    <property type="evidence" value="ECO:0007669"/>
    <property type="project" value="UniProtKB-KW"/>
</dbReference>